<accession>A0A5B7DQR1</accession>
<dbReference type="EMBL" id="VSRR010001201">
    <property type="protein sequence ID" value="MPC23394.1"/>
    <property type="molecule type" value="Genomic_DNA"/>
</dbReference>
<feature type="compositionally biased region" description="Basic and acidic residues" evidence="1">
    <location>
        <begin position="279"/>
        <end position="288"/>
    </location>
</feature>
<evidence type="ECO:0000313" key="3">
    <source>
        <dbReference type="Proteomes" id="UP000324222"/>
    </source>
</evidence>
<evidence type="ECO:0000313" key="2">
    <source>
        <dbReference type="EMBL" id="MPC23394.1"/>
    </source>
</evidence>
<comment type="caution">
    <text evidence="2">The sequence shown here is derived from an EMBL/GenBank/DDBJ whole genome shotgun (WGS) entry which is preliminary data.</text>
</comment>
<dbReference type="AlphaFoldDB" id="A0A5B7DQR1"/>
<evidence type="ECO:0000256" key="1">
    <source>
        <dbReference type="SAM" id="MobiDB-lite"/>
    </source>
</evidence>
<feature type="region of interest" description="Disordered" evidence="1">
    <location>
        <begin position="260"/>
        <end position="288"/>
    </location>
</feature>
<protein>
    <submittedName>
        <fullName evidence="2">Uncharacterized protein</fullName>
    </submittedName>
</protein>
<reference evidence="2 3" key="1">
    <citation type="submission" date="2019-05" db="EMBL/GenBank/DDBJ databases">
        <title>Another draft genome of Portunus trituberculatus and its Hox gene families provides insights of decapod evolution.</title>
        <authorList>
            <person name="Jeong J.-H."/>
            <person name="Song I."/>
            <person name="Kim S."/>
            <person name="Choi T."/>
            <person name="Kim D."/>
            <person name="Ryu S."/>
            <person name="Kim W."/>
        </authorList>
    </citation>
    <scope>NUCLEOTIDE SEQUENCE [LARGE SCALE GENOMIC DNA]</scope>
    <source>
        <tissue evidence="2">Muscle</tissue>
    </source>
</reference>
<proteinExistence type="predicted"/>
<gene>
    <name evidence="2" type="ORF">E2C01_016438</name>
</gene>
<keyword evidence="3" id="KW-1185">Reference proteome</keyword>
<organism evidence="2 3">
    <name type="scientific">Portunus trituberculatus</name>
    <name type="common">Swimming crab</name>
    <name type="synonym">Neptunus trituberculatus</name>
    <dbReference type="NCBI Taxonomy" id="210409"/>
    <lineage>
        <taxon>Eukaryota</taxon>
        <taxon>Metazoa</taxon>
        <taxon>Ecdysozoa</taxon>
        <taxon>Arthropoda</taxon>
        <taxon>Crustacea</taxon>
        <taxon>Multicrustacea</taxon>
        <taxon>Malacostraca</taxon>
        <taxon>Eumalacostraca</taxon>
        <taxon>Eucarida</taxon>
        <taxon>Decapoda</taxon>
        <taxon>Pleocyemata</taxon>
        <taxon>Brachyura</taxon>
        <taxon>Eubrachyura</taxon>
        <taxon>Portunoidea</taxon>
        <taxon>Portunidae</taxon>
        <taxon>Portuninae</taxon>
        <taxon>Portunus</taxon>
    </lineage>
</organism>
<sequence length="288" mass="31371">MGGKAAALMPYPNMAVSSPCSDINCSREPYQSAILTQRLSECYSHTPWRPRPAACCSAWCGGGLRVTDSAWDTALGYRADSRSYCGTARPGKSHAEKQEEDTQRDEVKWISLCRSGRFSVGFQIWDHKWILEGSQTQEKHCKAGGENTTPVTVRITRRLHSLGGGKATVTRLPQFTTVSTRLSVTKCVLTARVGHGAVGGRARSGAVRGGRGGRVAGVRDARHCHRVSPPVFQAGVGRDLWAGECHGRSRQDGTQRWAAEWASEAPHRTANKRGGSETWRLDGERSAP</sequence>
<name>A0A5B7DQR1_PORTR</name>
<dbReference type="Proteomes" id="UP000324222">
    <property type="component" value="Unassembled WGS sequence"/>
</dbReference>